<accession>A0ABQ8VSC6</accession>
<feature type="transmembrane region" description="Helical" evidence="1">
    <location>
        <begin position="67"/>
        <end position="85"/>
    </location>
</feature>
<dbReference type="Proteomes" id="UP001150217">
    <property type="component" value="Unassembled WGS sequence"/>
</dbReference>
<reference evidence="2" key="1">
    <citation type="submission" date="2022-08" db="EMBL/GenBank/DDBJ databases">
        <title>A Global Phylogenomic Analysis of the Shiitake Genus Lentinula.</title>
        <authorList>
            <consortium name="DOE Joint Genome Institute"/>
            <person name="Sierra-Patev S."/>
            <person name="Min B."/>
            <person name="Naranjo-Ortiz M."/>
            <person name="Looney B."/>
            <person name="Konkel Z."/>
            <person name="Slot J.C."/>
            <person name="Sakamoto Y."/>
            <person name="Steenwyk J.L."/>
            <person name="Rokas A."/>
            <person name="Carro J."/>
            <person name="Camarero S."/>
            <person name="Ferreira P."/>
            <person name="Molpeceres G."/>
            <person name="Ruiz-Duenas F.J."/>
            <person name="Serrano A."/>
            <person name="Henrissat B."/>
            <person name="Drula E."/>
            <person name="Hughes K.W."/>
            <person name="Mata J.L."/>
            <person name="Ishikawa N.K."/>
            <person name="Vargas-Isla R."/>
            <person name="Ushijima S."/>
            <person name="Smith C.A."/>
            <person name="Ahrendt S."/>
            <person name="Andreopoulos W."/>
            <person name="He G."/>
            <person name="Labutti K."/>
            <person name="Lipzen A."/>
            <person name="Ng V."/>
            <person name="Riley R."/>
            <person name="Sandor L."/>
            <person name="Barry K."/>
            <person name="Martinez A.T."/>
            <person name="Xiao Y."/>
            <person name="Gibbons J.G."/>
            <person name="Terashima K."/>
            <person name="Grigoriev I.V."/>
            <person name="Hibbett D.S."/>
        </authorList>
    </citation>
    <scope>NUCLEOTIDE SEQUENCE</scope>
    <source>
        <strain evidence="2">RHP3577 ss4</strain>
    </source>
</reference>
<evidence type="ECO:0000313" key="3">
    <source>
        <dbReference type="Proteomes" id="UP001150217"/>
    </source>
</evidence>
<evidence type="ECO:0000313" key="2">
    <source>
        <dbReference type="EMBL" id="KAJ4499281.1"/>
    </source>
</evidence>
<sequence>MQKGQLRWFVHFSHFITSLSLMLSPSTPFPSAQVSTCLDKFCWQNSSQFTIYHLCFHLVLSSPVYSYWIPALVTSCNSLILLVMYSGKHVRRRA</sequence>
<evidence type="ECO:0008006" key="4">
    <source>
        <dbReference type="Google" id="ProtNLM"/>
    </source>
</evidence>
<keyword evidence="1" id="KW-1133">Transmembrane helix</keyword>
<comment type="caution">
    <text evidence="2">The sequence shown here is derived from an EMBL/GenBank/DDBJ whole genome shotgun (WGS) entry which is preliminary data.</text>
</comment>
<gene>
    <name evidence="2" type="ORF">C8R41DRAFT_815091</name>
</gene>
<organism evidence="2 3">
    <name type="scientific">Lentinula lateritia</name>
    <dbReference type="NCBI Taxonomy" id="40482"/>
    <lineage>
        <taxon>Eukaryota</taxon>
        <taxon>Fungi</taxon>
        <taxon>Dikarya</taxon>
        <taxon>Basidiomycota</taxon>
        <taxon>Agaricomycotina</taxon>
        <taxon>Agaricomycetes</taxon>
        <taxon>Agaricomycetidae</taxon>
        <taxon>Agaricales</taxon>
        <taxon>Marasmiineae</taxon>
        <taxon>Omphalotaceae</taxon>
        <taxon>Lentinula</taxon>
    </lineage>
</organism>
<keyword evidence="3" id="KW-1185">Reference proteome</keyword>
<proteinExistence type="predicted"/>
<evidence type="ECO:0000256" key="1">
    <source>
        <dbReference type="SAM" id="Phobius"/>
    </source>
</evidence>
<keyword evidence="1" id="KW-0812">Transmembrane</keyword>
<protein>
    <recommendedName>
        <fullName evidence="4">Secreted protein</fullName>
    </recommendedName>
</protein>
<keyword evidence="1" id="KW-0472">Membrane</keyword>
<dbReference type="EMBL" id="JANVFT010000011">
    <property type="protein sequence ID" value="KAJ4499281.1"/>
    <property type="molecule type" value="Genomic_DNA"/>
</dbReference>
<name>A0ABQ8VSC6_9AGAR</name>